<proteinExistence type="predicted"/>
<evidence type="ECO:0000313" key="2">
    <source>
        <dbReference type="Proteomes" id="UP001283361"/>
    </source>
</evidence>
<name>A0AAE0ZAP0_9GAST</name>
<reference evidence="1" key="1">
    <citation type="journal article" date="2023" name="G3 (Bethesda)">
        <title>A reference genome for the long-term kleptoplast-retaining sea slug Elysia crispata morphotype clarki.</title>
        <authorList>
            <person name="Eastman K.E."/>
            <person name="Pendleton A.L."/>
            <person name="Shaikh M.A."/>
            <person name="Suttiyut T."/>
            <person name="Ogas R."/>
            <person name="Tomko P."/>
            <person name="Gavelis G."/>
            <person name="Widhalm J.R."/>
            <person name="Wisecaver J.H."/>
        </authorList>
    </citation>
    <scope>NUCLEOTIDE SEQUENCE</scope>
    <source>
        <strain evidence="1">ECLA1</strain>
    </source>
</reference>
<accession>A0AAE0ZAP0</accession>
<organism evidence="1 2">
    <name type="scientific">Elysia crispata</name>
    <name type="common">lettuce slug</name>
    <dbReference type="NCBI Taxonomy" id="231223"/>
    <lineage>
        <taxon>Eukaryota</taxon>
        <taxon>Metazoa</taxon>
        <taxon>Spiralia</taxon>
        <taxon>Lophotrochozoa</taxon>
        <taxon>Mollusca</taxon>
        <taxon>Gastropoda</taxon>
        <taxon>Heterobranchia</taxon>
        <taxon>Euthyneura</taxon>
        <taxon>Panpulmonata</taxon>
        <taxon>Sacoglossa</taxon>
        <taxon>Placobranchoidea</taxon>
        <taxon>Plakobranchidae</taxon>
        <taxon>Elysia</taxon>
    </lineage>
</organism>
<dbReference type="AlphaFoldDB" id="A0AAE0ZAP0"/>
<protein>
    <submittedName>
        <fullName evidence="1">Uncharacterized protein</fullName>
    </submittedName>
</protein>
<dbReference type="EMBL" id="JAWDGP010004303">
    <property type="protein sequence ID" value="KAK3765426.1"/>
    <property type="molecule type" value="Genomic_DNA"/>
</dbReference>
<dbReference type="Proteomes" id="UP001283361">
    <property type="component" value="Unassembled WGS sequence"/>
</dbReference>
<keyword evidence="2" id="KW-1185">Reference proteome</keyword>
<gene>
    <name evidence="1" type="ORF">RRG08_066974</name>
</gene>
<evidence type="ECO:0000313" key="1">
    <source>
        <dbReference type="EMBL" id="KAK3765426.1"/>
    </source>
</evidence>
<sequence>MSDLTILKAPQFCQPHALSAEPPGGLSFINWSLDLCKSEVILSQRVKTGSKEELGTQRNLHGLSTHHMLKSCRFVIIEMLRIPQLFLPQSCSLAGLYVHTAPSASSPVRIQPHIKISHRKTWEAQYANCRLFLGHKIPTTHAGLYL</sequence>
<comment type="caution">
    <text evidence="1">The sequence shown here is derived from an EMBL/GenBank/DDBJ whole genome shotgun (WGS) entry which is preliminary data.</text>
</comment>